<comment type="caution">
    <text evidence="13">The sequence shown here is derived from an EMBL/GenBank/DDBJ whole genome shotgun (WGS) entry which is preliminary data.</text>
</comment>
<dbReference type="Pfam" id="PF03331">
    <property type="entry name" value="LpxC"/>
    <property type="match status" value="1"/>
</dbReference>
<keyword evidence="7 12" id="KW-0479">Metal-binding</keyword>
<comment type="pathway">
    <text evidence="3 12">Glycolipid biosynthesis; lipid IV(A) biosynthesis; lipid IV(A) from (3R)-3-hydroxytetradecanoyl-[acyl-carrier-protein] and UDP-N-acetyl-alpha-D-glucosamine: step 2/6.</text>
</comment>
<evidence type="ECO:0000256" key="11">
    <source>
        <dbReference type="ARBA" id="ARBA00024535"/>
    </source>
</evidence>
<comment type="catalytic activity">
    <reaction evidence="11 12">
        <text>a UDP-3-O-[(3R)-3-hydroxyacyl]-N-acetyl-alpha-D-glucosamine + H2O = a UDP-3-O-[(3R)-3-hydroxyacyl]-alpha-D-glucosamine + acetate</text>
        <dbReference type="Rhea" id="RHEA:67816"/>
        <dbReference type="ChEBI" id="CHEBI:15377"/>
        <dbReference type="ChEBI" id="CHEBI:30089"/>
        <dbReference type="ChEBI" id="CHEBI:137740"/>
        <dbReference type="ChEBI" id="CHEBI:173225"/>
        <dbReference type="EC" id="3.5.1.108"/>
    </reaction>
</comment>
<dbReference type="AlphaFoldDB" id="A0A4V2QDF0"/>
<reference evidence="13 14" key="1">
    <citation type="submission" date="2019-03" db="EMBL/GenBank/DDBJ databases">
        <title>Genomic Encyclopedia of Type Strains, Phase IV (KMG-IV): sequencing the most valuable type-strain genomes for metagenomic binning, comparative biology and taxonomic classification.</title>
        <authorList>
            <person name="Goeker M."/>
        </authorList>
    </citation>
    <scope>NUCLEOTIDE SEQUENCE [LARGE SCALE GENOMIC DNA]</scope>
    <source>
        <strain evidence="13 14">LX-B</strain>
    </source>
</reference>
<dbReference type="EMBL" id="SLUN01000020">
    <property type="protein sequence ID" value="TCL63747.1"/>
    <property type="molecule type" value="Genomic_DNA"/>
</dbReference>
<dbReference type="GO" id="GO:0103117">
    <property type="term" value="F:UDP-3-O-acyl-N-acetylglucosamine deacetylase activity"/>
    <property type="evidence" value="ECO:0007669"/>
    <property type="project" value="UniProtKB-UniRule"/>
</dbReference>
<dbReference type="InterPro" id="IPR011334">
    <property type="entry name" value="UDP-acyl_GlcNac_deAcase_C"/>
</dbReference>
<dbReference type="HAMAP" id="MF_00388">
    <property type="entry name" value="LpxC"/>
    <property type="match status" value="1"/>
</dbReference>
<dbReference type="Gene3D" id="3.30.1700.10">
    <property type="entry name" value="lpxc deacetylase, domain 2"/>
    <property type="match status" value="1"/>
</dbReference>
<evidence type="ECO:0000256" key="5">
    <source>
        <dbReference type="ARBA" id="ARBA00022516"/>
    </source>
</evidence>
<keyword evidence="8 12" id="KW-0378">Hydrolase</keyword>
<dbReference type="NCBIfam" id="TIGR00325">
    <property type="entry name" value="lpxC"/>
    <property type="match status" value="1"/>
</dbReference>
<evidence type="ECO:0000256" key="3">
    <source>
        <dbReference type="ARBA" id="ARBA00005002"/>
    </source>
</evidence>
<proteinExistence type="inferred from homology"/>
<dbReference type="GO" id="GO:0009245">
    <property type="term" value="P:lipid A biosynthetic process"/>
    <property type="evidence" value="ECO:0007669"/>
    <property type="project" value="UniProtKB-UniRule"/>
</dbReference>
<organism evidence="13 14">
    <name type="scientific">Hydrogenispora ethanolica</name>
    <dbReference type="NCBI Taxonomy" id="1082276"/>
    <lineage>
        <taxon>Bacteria</taxon>
        <taxon>Bacillati</taxon>
        <taxon>Bacillota</taxon>
        <taxon>Hydrogenispora</taxon>
    </lineage>
</organism>
<dbReference type="OrthoDB" id="9772788at2"/>
<dbReference type="PANTHER" id="PTHR33694">
    <property type="entry name" value="UDP-3-O-ACYL-N-ACETYLGLUCOSAMINE DEACETYLASE 1, MITOCHONDRIAL-RELATED"/>
    <property type="match status" value="1"/>
</dbReference>
<dbReference type="UniPathway" id="UPA00359">
    <property type="reaction ID" value="UER00478"/>
</dbReference>
<keyword evidence="9 12" id="KW-0862">Zinc</keyword>
<evidence type="ECO:0000256" key="4">
    <source>
        <dbReference type="ARBA" id="ARBA00012745"/>
    </source>
</evidence>
<sequence>MAFQQTIADEIVIEGRALHCGAEVRMRLTPLPADSGVWFGRTDLPGQPRVKADIHALVDTTKNTTIGKDGWKIGTIEHLMAVFHGLGIDNVLVEVDGEEIPAGDNSGLFFVEKILKAGLTAQAALRRYTRIKEPVWVEGTVMRQGEPSKAMLIGLPAAPEQEQLAISFTFTSDHPVTGNQYLQYVLNPESFVTEIAPARTIAFMKEIEYLRSRGLALGGDFNSAVIVGEDGYVNELRFPDEIVRHKILDILGDLYLLGPLAGQLVAIRSGHALDSELAKKIAAISAPTPVAAR</sequence>
<comment type="function">
    <text evidence="2 12">Catalyzes the hydrolysis of UDP-3-O-myristoyl-N-acetylglucosamine to form UDP-3-O-myristoylglucosamine and acetate, the committed step in lipid A biosynthesis.</text>
</comment>
<dbReference type="Gene3D" id="3.30.230.20">
    <property type="entry name" value="lpxc deacetylase, domain 1"/>
    <property type="match status" value="1"/>
</dbReference>
<comment type="cofactor">
    <cofactor evidence="1 12">
        <name>Zn(2+)</name>
        <dbReference type="ChEBI" id="CHEBI:29105"/>
    </cofactor>
</comment>
<evidence type="ECO:0000313" key="14">
    <source>
        <dbReference type="Proteomes" id="UP000295008"/>
    </source>
</evidence>
<evidence type="ECO:0000256" key="9">
    <source>
        <dbReference type="ARBA" id="ARBA00022833"/>
    </source>
</evidence>
<evidence type="ECO:0000256" key="6">
    <source>
        <dbReference type="ARBA" id="ARBA00022556"/>
    </source>
</evidence>
<dbReference type="Proteomes" id="UP000295008">
    <property type="component" value="Unassembled WGS sequence"/>
</dbReference>
<dbReference type="InterPro" id="IPR015870">
    <property type="entry name" value="UDP-acyl_N-AcGlcN_deAcase_N"/>
</dbReference>
<feature type="binding site" evidence="12">
    <location>
        <position position="249"/>
    </location>
    <ligand>
        <name>Zn(2+)</name>
        <dbReference type="ChEBI" id="CHEBI:29105"/>
    </ligand>
</feature>
<protein>
    <recommendedName>
        <fullName evidence="4 12">UDP-3-O-acyl-N-acetylglucosamine deacetylase</fullName>
        <shortName evidence="12">UDP-3-O-acyl-GlcNAc deacetylase</shortName>
        <ecNumber evidence="4 12">3.5.1.108</ecNumber>
    </recommendedName>
    <alternativeName>
        <fullName evidence="12">UDP-3-O-[R-3-hydroxymyristoyl]-N-acetylglucosamine deacetylase</fullName>
    </alternativeName>
</protein>
<feature type="binding site" evidence="12">
    <location>
        <position position="245"/>
    </location>
    <ligand>
        <name>Zn(2+)</name>
        <dbReference type="ChEBI" id="CHEBI:29105"/>
    </ligand>
</feature>
<keyword evidence="14" id="KW-1185">Reference proteome</keyword>
<keyword evidence="6 12" id="KW-0441">Lipid A biosynthesis</keyword>
<evidence type="ECO:0000256" key="7">
    <source>
        <dbReference type="ARBA" id="ARBA00022723"/>
    </source>
</evidence>
<feature type="active site" description="Proton donor" evidence="12">
    <location>
        <position position="271"/>
    </location>
</feature>
<dbReference type="EC" id="3.5.1.108" evidence="4 12"/>
<gene>
    <name evidence="12" type="primary">lpxC</name>
    <name evidence="13" type="ORF">EDC14_102032</name>
</gene>
<dbReference type="SUPFAM" id="SSF54211">
    <property type="entry name" value="Ribosomal protein S5 domain 2-like"/>
    <property type="match status" value="2"/>
</dbReference>
<evidence type="ECO:0000256" key="12">
    <source>
        <dbReference type="HAMAP-Rule" id="MF_00388"/>
    </source>
</evidence>
<evidence type="ECO:0000256" key="2">
    <source>
        <dbReference type="ARBA" id="ARBA00002923"/>
    </source>
</evidence>
<dbReference type="PANTHER" id="PTHR33694:SF1">
    <property type="entry name" value="UDP-3-O-ACYL-N-ACETYLGLUCOSAMINE DEACETYLASE 1, MITOCHONDRIAL-RELATED"/>
    <property type="match status" value="1"/>
</dbReference>
<name>A0A4V2QDF0_HYDET</name>
<dbReference type="GO" id="GO:0046872">
    <property type="term" value="F:metal ion binding"/>
    <property type="evidence" value="ECO:0007669"/>
    <property type="project" value="UniProtKB-KW"/>
</dbReference>
<evidence type="ECO:0000256" key="8">
    <source>
        <dbReference type="ARBA" id="ARBA00022801"/>
    </source>
</evidence>
<dbReference type="InterPro" id="IPR004463">
    <property type="entry name" value="UDP-acyl_GlcNac_deAcase"/>
</dbReference>
<evidence type="ECO:0000256" key="1">
    <source>
        <dbReference type="ARBA" id="ARBA00001947"/>
    </source>
</evidence>
<evidence type="ECO:0000256" key="10">
    <source>
        <dbReference type="ARBA" id="ARBA00023098"/>
    </source>
</evidence>
<keyword evidence="10 12" id="KW-0443">Lipid metabolism</keyword>
<dbReference type="InterPro" id="IPR020568">
    <property type="entry name" value="Ribosomal_Su5_D2-typ_SF"/>
</dbReference>
<keyword evidence="5 12" id="KW-0444">Lipid biosynthesis</keyword>
<comment type="similarity">
    <text evidence="12">Belongs to the LpxC family.</text>
</comment>
<dbReference type="RefSeq" id="WP_132015270.1">
    <property type="nucleotide sequence ID" value="NZ_SLUN01000020.1"/>
</dbReference>
<evidence type="ECO:0000313" key="13">
    <source>
        <dbReference type="EMBL" id="TCL63747.1"/>
    </source>
</evidence>
<feature type="binding site" evidence="12">
    <location>
        <position position="78"/>
    </location>
    <ligand>
        <name>Zn(2+)</name>
        <dbReference type="ChEBI" id="CHEBI:29105"/>
    </ligand>
</feature>
<dbReference type="GO" id="GO:0016020">
    <property type="term" value="C:membrane"/>
    <property type="evidence" value="ECO:0007669"/>
    <property type="project" value="GOC"/>
</dbReference>
<accession>A0A4V2QDF0</accession>